<comment type="catalytic activity">
    <reaction evidence="5">
        <text>(2S)-ethylmalonyl-CoA + H(+) = butanoyl-CoA + CO2</text>
        <dbReference type="Rhea" id="RHEA:32131"/>
        <dbReference type="ChEBI" id="CHEBI:15378"/>
        <dbReference type="ChEBI" id="CHEBI:16526"/>
        <dbReference type="ChEBI" id="CHEBI:57371"/>
        <dbReference type="ChEBI" id="CHEBI:60909"/>
        <dbReference type="EC" id="4.1.1.94"/>
    </reaction>
    <physiologicalReaction direction="left-to-right" evidence="5">
        <dbReference type="Rhea" id="RHEA:32132"/>
    </physiologicalReaction>
</comment>
<evidence type="ECO:0000256" key="13">
    <source>
        <dbReference type="RuleBase" id="RU003707"/>
    </source>
</evidence>
<keyword evidence="3" id="KW-0963">Cytoplasm</keyword>
<gene>
    <name evidence="14" type="ORF">SAMN05421852_10428</name>
</gene>
<dbReference type="PROSITE" id="PS00166">
    <property type="entry name" value="ENOYL_COA_HYDRATASE"/>
    <property type="match status" value="1"/>
</dbReference>
<evidence type="ECO:0000256" key="8">
    <source>
        <dbReference type="ARBA" id="ARBA00039903"/>
    </source>
</evidence>
<dbReference type="EC" id="4.1.1.94" evidence="7"/>
<evidence type="ECO:0000313" key="14">
    <source>
        <dbReference type="EMBL" id="SFJ05245.1"/>
    </source>
</evidence>
<keyword evidence="4" id="KW-0456">Lyase</keyword>
<dbReference type="InterPro" id="IPR018376">
    <property type="entry name" value="Enoyl-CoA_hyd/isom_CS"/>
</dbReference>
<comment type="catalytic activity">
    <reaction evidence="6">
        <text>(2R)-ethylmalonyl-CoA + H(+) = butanoyl-CoA + CO2</text>
        <dbReference type="Rhea" id="RHEA:59540"/>
        <dbReference type="ChEBI" id="CHEBI:15378"/>
        <dbReference type="ChEBI" id="CHEBI:16526"/>
        <dbReference type="ChEBI" id="CHEBI:57371"/>
        <dbReference type="ChEBI" id="CHEBI:85316"/>
        <dbReference type="EC" id="4.1.1.94"/>
    </reaction>
    <physiologicalReaction direction="left-to-right" evidence="6">
        <dbReference type="Rhea" id="RHEA:59541"/>
    </physiologicalReaction>
</comment>
<comment type="function">
    <text evidence="12">Decarboxylates ethylmalonyl-CoA, a potentially toxic metabolite, to form butyryl-CoA, suggesting it might be involved in metabolite proofreading. Acts preferentially on (S)-ethylmalonyl-CoA but also has some activity on the (R)-isomer. Also has methylmalonyl-CoA decarboxylase activity at lower level.</text>
</comment>
<dbReference type="Proteomes" id="UP000199545">
    <property type="component" value="Unassembled WGS sequence"/>
</dbReference>
<dbReference type="RefSeq" id="WP_175482321.1">
    <property type="nucleotide sequence ID" value="NZ_FORR01000004.1"/>
</dbReference>
<evidence type="ECO:0000256" key="3">
    <source>
        <dbReference type="ARBA" id="ARBA00022490"/>
    </source>
</evidence>
<dbReference type="PANTHER" id="PTHR11941:SF27">
    <property type="entry name" value="ETHYLMALONYL-COA DECARBOXYLASE"/>
    <property type="match status" value="1"/>
</dbReference>
<accession>A0A1I3N825</accession>
<dbReference type="SUPFAM" id="SSF52096">
    <property type="entry name" value="ClpP/crotonase"/>
    <property type="match status" value="1"/>
</dbReference>
<comment type="subcellular location">
    <subcellularLocation>
        <location evidence="1">Cytoplasm</location>
        <location evidence="1">Cytosol</location>
    </subcellularLocation>
</comment>
<dbReference type="PANTHER" id="PTHR11941">
    <property type="entry name" value="ENOYL-COA HYDRATASE-RELATED"/>
    <property type="match status" value="1"/>
</dbReference>
<dbReference type="InterPro" id="IPR001753">
    <property type="entry name" value="Enoyl-CoA_hydra/iso"/>
</dbReference>
<dbReference type="EMBL" id="FORR01000004">
    <property type="protein sequence ID" value="SFJ05245.1"/>
    <property type="molecule type" value="Genomic_DNA"/>
</dbReference>
<evidence type="ECO:0000256" key="4">
    <source>
        <dbReference type="ARBA" id="ARBA00023239"/>
    </source>
</evidence>
<dbReference type="AlphaFoldDB" id="A0A1I3N825"/>
<evidence type="ECO:0000256" key="12">
    <source>
        <dbReference type="ARBA" id="ARBA00056546"/>
    </source>
</evidence>
<evidence type="ECO:0000256" key="7">
    <source>
        <dbReference type="ARBA" id="ARBA00038883"/>
    </source>
</evidence>
<dbReference type="Gene3D" id="3.90.226.10">
    <property type="entry name" value="2-enoyl-CoA Hydratase, Chain A, domain 1"/>
    <property type="match status" value="1"/>
</dbReference>
<name>A0A1I3N825_9BACL</name>
<evidence type="ECO:0000256" key="2">
    <source>
        <dbReference type="ARBA" id="ARBA00005254"/>
    </source>
</evidence>
<evidence type="ECO:0000256" key="6">
    <source>
        <dbReference type="ARBA" id="ARBA00036541"/>
    </source>
</evidence>
<organism evidence="14 15">
    <name type="scientific">Thermoflavimicrobium dichotomicum</name>
    <dbReference type="NCBI Taxonomy" id="46223"/>
    <lineage>
        <taxon>Bacteria</taxon>
        <taxon>Bacillati</taxon>
        <taxon>Bacillota</taxon>
        <taxon>Bacilli</taxon>
        <taxon>Bacillales</taxon>
        <taxon>Thermoactinomycetaceae</taxon>
        <taxon>Thermoflavimicrobium</taxon>
    </lineage>
</organism>
<evidence type="ECO:0000256" key="9">
    <source>
        <dbReference type="ARBA" id="ARBA00042052"/>
    </source>
</evidence>
<comment type="similarity">
    <text evidence="2 13">Belongs to the enoyl-CoA hydratase/isomerase family.</text>
</comment>
<evidence type="ECO:0000256" key="11">
    <source>
        <dbReference type="ARBA" id="ARBA00047446"/>
    </source>
</evidence>
<dbReference type="Pfam" id="PF00378">
    <property type="entry name" value="ECH_1"/>
    <property type="match status" value="1"/>
</dbReference>
<proteinExistence type="inferred from homology"/>
<dbReference type="CDD" id="cd06558">
    <property type="entry name" value="crotonase-like"/>
    <property type="match status" value="1"/>
</dbReference>
<reference evidence="14 15" key="1">
    <citation type="submission" date="2016-10" db="EMBL/GenBank/DDBJ databases">
        <authorList>
            <person name="de Groot N.N."/>
        </authorList>
    </citation>
    <scope>NUCLEOTIDE SEQUENCE [LARGE SCALE GENOMIC DNA]</scope>
    <source>
        <strain evidence="14 15">DSM 44778</strain>
    </source>
</reference>
<dbReference type="InterPro" id="IPR029045">
    <property type="entry name" value="ClpP/crotonase-like_dom_sf"/>
</dbReference>
<dbReference type="GO" id="GO:0004492">
    <property type="term" value="F:methyl/ethyl malonyl-CoA decarboxylase activity"/>
    <property type="evidence" value="ECO:0007669"/>
    <property type="project" value="UniProtKB-EC"/>
</dbReference>
<dbReference type="GO" id="GO:0005829">
    <property type="term" value="C:cytosol"/>
    <property type="evidence" value="ECO:0007669"/>
    <property type="project" value="UniProtKB-SubCell"/>
</dbReference>
<protein>
    <recommendedName>
        <fullName evidence="8">Ethylmalonyl-CoA decarboxylase</fullName>
        <ecNumber evidence="7">4.1.1.94</ecNumber>
    </recommendedName>
    <alternativeName>
        <fullName evidence="10">Enoyl-CoA hydratase domain-containing protein 1</fullName>
    </alternativeName>
    <alternativeName>
        <fullName evidence="9">Methylmalonyl-CoA decarboxylase</fullName>
    </alternativeName>
</protein>
<comment type="catalytic activity">
    <reaction evidence="11">
        <text>(S)-methylmalonyl-CoA + H(+) = propanoyl-CoA + CO2</text>
        <dbReference type="Rhea" id="RHEA:61340"/>
        <dbReference type="ChEBI" id="CHEBI:15378"/>
        <dbReference type="ChEBI" id="CHEBI:16526"/>
        <dbReference type="ChEBI" id="CHEBI:57327"/>
        <dbReference type="ChEBI" id="CHEBI:57392"/>
        <dbReference type="EC" id="4.1.1.94"/>
    </reaction>
    <physiologicalReaction direction="left-to-right" evidence="11">
        <dbReference type="Rhea" id="RHEA:61341"/>
    </physiologicalReaction>
</comment>
<sequence length="253" mass="28628">MQTLLVSKKDGIGRIQFHRPEVRNAVNLQMMTELEQVIAEWERDPELKVIVFSGDERVFVSGGDVREFHQRETKEEIYPIMSRMGRLLERIDQLDCLTIAAVEGIAVGGGCEIVTSCDLCLASEKAQFGFIQVHLHITTGWGGAGRLFRKLGAGQALSLLLTGERISAREAYELQLVDRLYPADRFNEEVEMFVKQVASVPGKVIQTYKQIAKMGRNYPSTYQMEAESCSELWESPEHRQQVEAFLKRTGRSS</sequence>
<evidence type="ECO:0000256" key="5">
    <source>
        <dbReference type="ARBA" id="ARBA00036343"/>
    </source>
</evidence>
<dbReference type="STRING" id="46223.SAMN05421852_10428"/>
<evidence type="ECO:0000256" key="1">
    <source>
        <dbReference type="ARBA" id="ARBA00004514"/>
    </source>
</evidence>
<evidence type="ECO:0000256" key="10">
    <source>
        <dbReference type="ARBA" id="ARBA00042182"/>
    </source>
</evidence>
<keyword evidence="15" id="KW-1185">Reference proteome</keyword>
<dbReference type="GO" id="GO:0006635">
    <property type="term" value="P:fatty acid beta-oxidation"/>
    <property type="evidence" value="ECO:0007669"/>
    <property type="project" value="TreeGrafter"/>
</dbReference>
<evidence type="ECO:0000313" key="15">
    <source>
        <dbReference type="Proteomes" id="UP000199545"/>
    </source>
</evidence>